<dbReference type="EMBL" id="JAANIU010019631">
    <property type="protein sequence ID" value="KAG1524303.1"/>
    <property type="molecule type" value="Genomic_DNA"/>
</dbReference>
<name>A0A9P7BY68_9FUNG</name>
<keyword evidence="2" id="KW-1185">Reference proteome</keyword>
<dbReference type="Proteomes" id="UP000740926">
    <property type="component" value="Unassembled WGS sequence"/>
</dbReference>
<sequence>MDRGADDLTALPASRRNLATKVQGTGRICRHLPVFLPVMFHVEQAGRGVVAWPLLRFTATEYAHGSRGTSCA</sequence>
<protein>
    <submittedName>
        <fullName evidence="1">Uncharacterized protein</fullName>
    </submittedName>
</protein>
<accession>A0A9P7BY68</accession>
<organism evidence="1 2">
    <name type="scientific">Rhizopus delemar</name>
    <dbReference type="NCBI Taxonomy" id="936053"/>
    <lineage>
        <taxon>Eukaryota</taxon>
        <taxon>Fungi</taxon>
        <taxon>Fungi incertae sedis</taxon>
        <taxon>Mucoromycota</taxon>
        <taxon>Mucoromycotina</taxon>
        <taxon>Mucoromycetes</taxon>
        <taxon>Mucorales</taxon>
        <taxon>Mucorineae</taxon>
        <taxon>Rhizopodaceae</taxon>
        <taxon>Rhizopus</taxon>
    </lineage>
</organism>
<evidence type="ECO:0000313" key="2">
    <source>
        <dbReference type="Proteomes" id="UP000740926"/>
    </source>
</evidence>
<gene>
    <name evidence="1" type="ORF">G6F50_018544</name>
</gene>
<comment type="caution">
    <text evidence="1">The sequence shown here is derived from an EMBL/GenBank/DDBJ whole genome shotgun (WGS) entry which is preliminary data.</text>
</comment>
<evidence type="ECO:0000313" key="1">
    <source>
        <dbReference type="EMBL" id="KAG1524303.1"/>
    </source>
</evidence>
<reference evidence="1 2" key="1">
    <citation type="journal article" date="2020" name="Microb. Genom.">
        <title>Genetic diversity of clinical and environmental Mucorales isolates obtained from an investigation of mucormycosis cases among solid organ transplant recipients.</title>
        <authorList>
            <person name="Nguyen M.H."/>
            <person name="Kaul D."/>
            <person name="Muto C."/>
            <person name="Cheng S.J."/>
            <person name="Richter R.A."/>
            <person name="Bruno V.M."/>
            <person name="Liu G."/>
            <person name="Beyhan S."/>
            <person name="Sundermann A.J."/>
            <person name="Mounaud S."/>
            <person name="Pasculle A.W."/>
            <person name="Nierman W.C."/>
            <person name="Driscoll E."/>
            <person name="Cumbie R."/>
            <person name="Clancy C.J."/>
            <person name="Dupont C.L."/>
        </authorList>
    </citation>
    <scope>NUCLEOTIDE SEQUENCE [LARGE SCALE GENOMIC DNA]</scope>
    <source>
        <strain evidence="1 2">GL24</strain>
    </source>
</reference>
<proteinExistence type="predicted"/>
<dbReference type="AlphaFoldDB" id="A0A9P7BY68"/>